<keyword evidence="2" id="KW-1185">Reference proteome</keyword>
<organism evidence="1 2">
    <name type="scientific">Helianthus annuus</name>
    <name type="common">Common sunflower</name>
    <dbReference type="NCBI Taxonomy" id="4232"/>
    <lineage>
        <taxon>Eukaryota</taxon>
        <taxon>Viridiplantae</taxon>
        <taxon>Streptophyta</taxon>
        <taxon>Embryophyta</taxon>
        <taxon>Tracheophyta</taxon>
        <taxon>Spermatophyta</taxon>
        <taxon>Magnoliopsida</taxon>
        <taxon>eudicotyledons</taxon>
        <taxon>Gunneridae</taxon>
        <taxon>Pentapetalae</taxon>
        <taxon>asterids</taxon>
        <taxon>campanulids</taxon>
        <taxon>Asterales</taxon>
        <taxon>Asteraceae</taxon>
        <taxon>Asteroideae</taxon>
        <taxon>Heliantheae alliance</taxon>
        <taxon>Heliantheae</taxon>
        <taxon>Helianthus</taxon>
    </lineage>
</organism>
<dbReference type="EMBL" id="MNCJ02000323">
    <property type="protein sequence ID" value="KAF5796694.1"/>
    <property type="molecule type" value="Genomic_DNA"/>
</dbReference>
<sequence>MRMRARVHEARGWEHGAWVLLCRVRRTRVSQYGATVWRARIDSQVTWRTPHRRMDGLELHLSQKAARRTTVSQEAARRTAVSQEAACQEAAWRTAHGRARAQKLPALNDRAVSVQLRN</sequence>
<proteinExistence type="predicted"/>
<dbReference type="Proteomes" id="UP000215914">
    <property type="component" value="Unassembled WGS sequence"/>
</dbReference>
<evidence type="ECO:0000313" key="1">
    <source>
        <dbReference type="EMBL" id="KAF5796694.1"/>
    </source>
</evidence>
<comment type="caution">
    <text evidence="1">The sequence shown here is derived from an EMBL/GenBank/DDBJ whole genome shotgun (WGS) entry which is preliminary data.</text>
</comment>
<name>A0A9K3II01_HELAN</name>
<protein>
    <submittedName>
        <fullName evidence="1">Uncharacterized protein</fullName>
    </submittedName>
</protein>
<dbReference type="Gramene" id="mRNA:HanXRQr2_Chr08g0354761">
    <property type="protein sequence ID" value="mRNA:HanXRQr2_Chr08g0354761"/>
    <property type="gene ID" value="HanXRQr2_Chr08g0354761"/>
</dbReference>
<gene>
    <name evidence="1" type="ORF">HanXRQr2_Chr08g0354761</name>
</gene>
<accession>A0A9K3II01</accession>
<dbReference type="AlphaFoldDB" id="A0A9K3II01"/>
<reference evidence="1" key="1">
    <citation type="journal article" date="2017" name="Nature">
        <title>The sunflower genome provides insights into oil metabolism, flowering and Asterid evolution.</title>
        <authorList>
            <person name="Badouin H."/>
            <person name="Gouzy J."/>
            <person name="Grassa C.J."/>
            <person name="Murat F."/>
            <person name="Staton S.E."/>
            <person name="Cottret L."/>
            <person name="Lelandais-Briere C."/>
            <person name="Owens G.L."/>
            <person name="Carrere S."/>
            <person name="Mayjonade B."/>
            <person name="Legrand L."/>
            <person name="Gill N."/>
            <person name="Kane N.C."/>
            <person name="Bowers J.E."/>
            <person name="Hubner S."/>
            <person name="Bellec A."/>
            <person name="Berard A."/>
            <person name="Berges H."/>
            <person name="Blanchet N."/>
            <person name="Boniface M.C."/>
            <person name="Brunel D."/>
            <person name="Catrice O."/>
            <person name="Chaidir N."/>
            <person name="Claudel C."/>
            <person name="Donnadieu C."/>
            <person name="Faraut T."/>
            <person name="Fievet G."/>
            <person name="Helmstetter N."/>
            <person name="King M."/>
            <person name="Knapp S.J."/>
            <person name="Lai Z."/>
            <person name="Le Paslier M.C."/>
            <person name="Lippi Y."/>
            <person name="Lorenzon L."/>
            <person name="Mandel J.R."/>
            <person name="Marage G."/>
            <person name="Marchand G."/>
            <person name="Marquand E."/>
            <person name="Bret-Mestries E."/>
            <person name="Morien E."/>
            <person name="Nambeesan S."/>
            <person name="Nguyen T."/>
            <person name="Pegot-Espagnet P."/>
            <person name="Pouilly N."/>
            <person name="Raftis F."/>
            <person name="Sallet E."/>
            <person name="Schiex T."/>
            <person name="Thomas J."/>
            <person name="Vandecasteele C."/>
            <person name="Vares D."/>
            <person name="Vear F."/>
            <person name="Vautrin S."/>
            <person name="Crespi M."/>
            <person name="Mangin B."/>
            <person name="Burke J.M."/>
            <person name="Salse J."/>
            <person name="Munos S."/>
            <person name="Vincourt P."/>
            <person name="Rieseberg L.H."/>
            <person name="Langlade N.B."/>
        </authorList>
    </citation>
    <scope>NUCLEOTIDE SEQUENCE</scope>
    <source>
        <tissue evidence="1">Leaves</tissue>
    </source>
</reference>
<reference evidence="1" key="2">
    <citation type="submission" date="2020-06" db="EMBL/GenBank/DDBJ databases">
        <title>Helianthus annuus Genome sequencing and assembly Release 2.</title>
        <authorList>
            <person name="Gouzy J."/>
            <person name="Langlade N."/>
            <person name="Munos S."/>
        </authorList>
    </citation>
    <scope>NUCLEOTIDE SEQUENCE</scope>
    <source>
        <tissue evidence="1">Leaves</tissue>
    </source>
</reference>
<evidence type="ECO:0000313" key="2">
    <source>
        <dbReference type="Proteomes" id="UP000215914"/>
    </source>
</evidence>